<sequence length="273" mass="30521">MYKLVACDMDETLLNEDKQISEQNKLAIQKARELGVQFVLASGRGFPTMQNALKTLNLHNLKHEYVISFNGGVITENFENTILEVNGISFLQAKEIVALGTNYDVGMHIYTLNDVYVYRMDAAEKEYVTGRLDGYIELTEANIDFLSDVQIIKVLFYNLNMDYLKQLEASLSEDIASQYTISYSANRYIEFNQKGVSKGTALKKLAEKLNIPVEQIIAIGDNSNDIAMIKFAGLGVSVQNGTAEVKQAANYICQANHNQSAVAEMLTKFVLNK</sequence>
<dbReference type="GO" id="GO:0005829">
    <property type="term" value="C:cytosol"/>
    <property type="evidence" value="ECO:0007669"/>
    <property type="project" value="TreeGrafter"/>
</dbReference>
<dbReference type="CDD" id="cd07516">
    <property type="entry name" value="HAD_Pase"/>
    <property type="match status" value="1"/>
</dbReference>
<dbReference type="AlphaFoldDB" id="A0A6G9IA94"/>
<dbReference type="SFLD" id="SFLDG01140">
    <property type="entry name" value="C2.B:_Phosphomannomutase_and_P"/>
    <property type="match status" value="1"/>
</dbReference>
<dbReference type="PANTHER" id="PTHR10000:SF8">
    <property type="entry name" value="HAD SUPERFAMILY HYDROLASE-LIKE, TYPE 3"/>
    <property type="match status" value="1"/>
</dbReference>
<dbReference type="Gene3D" id="3.40.50.1000">
    <property type="entry name" value="HAD superfamily/HAD-like"/>
    <property type="match status" value="1"/>
</dbReference>
<dbReference type="FunCoup" id="A0A6G9IA94">
    <property type="interactions" value="184"/>
</dbReference>
<dbReference type="SUPFAM" id="SSF56784">
    <property type="entry name" value="HAD-like"/>
    <property type="match status" value="1"/>
</dbReference>
<dbReference type="Pfam" id="PF08282">
    <property type="entry name" value="Hydrolase_3"/>
    <property type="match status" value="1"/>
</dbReference>
<dbReference type="SFLD" id="SFLDS00003">
    <property type="entry name" value="Haloacid_Dehalogenase"/>
    <property type="match status" value="1"/>
</dbReference>
<dbReference type="InterPro" id="IPR006379">
    <property type="entry name" value="HAD-SF_hydro_IIB"/>
</dbReference>
<dbReference type="GO" id="GO:0000287">
    <property type="term" value="F:magnesium ion binding"/>
    <property type="evidence" value="ECO:0007669"/>
    <property type="project" value="UniProtKB-ARBA"/>
</dbReference>
<dbReference type="NCBIfam" id="TIGR00099">
    <property type="entry name" value="Cof-subfamily"/>
    <property type="match status" value="1"/>
</dbReference>
<dbReference type="InParanoid" id="A0A6G9IA94"/>
<accession>A0A6G9IA94</accession>
<dbReference type="NCBIfam" id="TIGR01484">
    <property type="entry name" value="HAD-SF-IIB"/>
    <property type="match status" value="1"/>
</dbReference>
<dbReference type="KEGG" id="orb:IPMB12_05360"/>
<gene>
    <name evidence="1" type="ORF">IPMB12_05360</name>
</gene>
<keyword evidence="2" id="KW-1185">Reference proteome</keyword>
<evidence type="ECO:0000313" key="1">
    <source>
        <dbReference type="EMBL" id="QIQ21155.1"/>
    </source>
</evidence>
<dbReference type="InterPro" id="IPR023214">
    <property type="entry name" value="HAD_sf"/>
</dbReference>
<dbReference type="PANTHER" id="PTHR10000">
    <property type="entry name" value="PHOSPHOSERINE PHOSPHATASE"/>
    <property type="match status" value="1"/>
</dbReference>
<proteinExistence type="predicted"/>
<reference evidence="1 2" key="1">
    <citation type="submission" date="2020-03" db="EMBL/GenBank/DDBJ databases">
        <title>Complete genome sequence of Orbus sp. IPMB12 (BCRC 80908).</title>
        <authorList>
            <person name="Lo W.-S."/>
            <person name="Chang T.-H."/>
            <person name="Kuo C.-H."/>
        </authorList>
    </citation>
    <scope>NUCLEOTIDE SEQUENCE [LARGE SCALE GENOMIC DNA]</scope>
    <source>
        <strain evidence="1 2">IPMB12</strain>
    </source>
</reference>
<evidence type="ECO:0000313" key="2">
    <source>
        <dbReference type="Proteomes" id="UP000501168"/>
    </source>
</evidence>
<organism evidence="1 2">
    <name type="scientific">Zophobihabitans entericus</name>
    <dbReference type="NCBI Taxonomy" id="1635327"/>
    <lineage>
        <taxon>Bacteria</taxon>
        <taxon>Pseudomonadati</taxon>
        <taxon>Pseudomonadota</taxon>
        <taxon>Gammaproteobacteria</taxon>
        <taxon>Orbales</taxon>
        <taxon>Orbaceae</taxon>
        <taxon>Zophobihabitans</taxon>
    </lineage>
</organism>
<name>A0A6G9IA94_9GAMM</name>
<protein>
    <submittedName>
        <fullName evidence="1">HAD family phosphatase</fullName>
    </submittedName>
</protein>
<dbReference type="InterPro" id="IPR000150">
    <property type="entry name" value="Cof"/>
</dbReference>
<dbReference type="Gene3D" id="3.30.1240.10">
    <property type="match status" value="1"/>
</dbReference>
<dbReference type="RefSeq" id="WP_166915668.1">
    <property type="nucleotide sequence ID" value="NZ_CP050253.1"/>
</dbReference>
<dbReference type="GO" id="GO:0016791">
    <property type="term" value="F:phosphatase activity"/>
    <property type="evidence" value="ECO:0007669"/>
    <property type="project" value="TreeGrafter"/>
</dbReference>
<dbReference type="EMBL" id="CP050253">
    <property type="protein sequence ID" value="QIQ21155.1"/>
    <property type="molecule type" value="Genomic_DNA"/>
</dbReference>
<dbReference type="InterPro" id="IPR036412">
    <property type="entry name" value="HAD-like_sf"/>
</dbReference>
<dbReference type="Proteomes" id="UP000501168">
    <property type="component" value="Chromosome"/>
</dbReference>